<keyword evidence="2" id="KW-0812">Transmembrane</keyword>
<keyword evidence="2" id="KW-0472">Membrane</keyword>
<protein>
    <submittedName>
        <fullName evidence="3">Uncharacterized protein</fullName>
    </submittedName>
</protein>
<evidence type="ECO:0000256" key="2">
    <source>
        <dbReference type="SAM" id="Phobius"/>
    </source>
</evidence>
<proteinExistence type="predicted"/>
<reference evidence="3" key="1">
    <citation type="submission" date="2021-01" db="EMBL/GenBank/DDBJ databases">
        <title>Whole genome shotgun sequence of Planosporangium flavigriseum NBRC 105377.</title>
        <authorList>
            <person name="Komaki H."/>
            <person name="Tamura T."/>
        </authorList>
    </citation>
    <scope>NUCLEOTIDE SEQUENCE</scope>
    <source>
        <strain evidence="3">NBRC 105377</strain>
    </source>
</reference>
<dbReference type="Proteomes" id="UP000653674">
    <property type="component" value="Unassembled WGS sequence"/>
</dbReference>
<comment type="caution">
    <text evidence="3">The sequence shown here is derived from an EMBL/GenBank/DDBJ whole genome shotgun (WGS) entry which is preliminary data.</text>
</comment>
<dbReference type="EMBL" id="BONU01000045">
    <property type="protein sequence ID" value="GIG76147.1"/>
    <property type="molecule type" value="Genomic_DNA"/>
</dbReference>
<keyword evidence="2" id="KW-1133">Transmembrane helix</keyword>
<feature type="transmembrane region" description="Helical" evidence="2">
    <location>
        <begin position="47"/>
        <end position="68"/>
    </location>
</feature>
<organism evidence="3 4">
    <name type="scientific">Planosporangium flavigriseum</name>
    <dbReference type="NCBI Taxonomy" id="373681"/>
    <lineage>
        <taxon>Bacteria</taxon>
        <taxon>Bacillati</taxon>
        <taxon>Actinomycetota</taxon>
        <taxon>Actinomycetes</taxon>
        <taxon>Micromonosporales</taxon>
        <taxon>Micromonosporaceae</taxon>
        <taxon>Planosporangium</taxon>
    </lineage>
</organism>
<sequence>MSLTGLPLLITGVVVTLVLAVATGLYWRWTARATQRVVLVRTVLRPLALLLTEAVAVATAAIGANRALEIYPSWSVLFGGARTVDGARTADKATTAPSAGLEEWLHGQAKHGRGSGLAFAWKPAEALAWRLPSPPVVAVPDIYFQDRVARFPVIVVVAPSRARAAAAGWDDDRQALQIAHSGRPAVVVFVRLDDPAAALPVLATALPDQLGRDLRVQPVGWAVAGVGPDQRSALDLLQQNGDRYRAAALVDDGTHGPDAHLVDRARHAAPGLSLRLVAATPAAAGLDSDVVHQPTARLTAALRWLGHQTPPPLASPLVDPAVPASGGTR</sequence>
<feature type="transmembrane region" description="Helical" evidence="2">
    <location>
        <begin position="6"/>
        <end position="27"/>
    </location>
</feature>
<name>A0A8J3LQJ2_9ACTN</name>
<evidence type="ECO:0000313" key="3">
    <source>
        <dbReference type="EMBL" id="GIG76147.1"/>
    </source>
</evidence>
<gene>
    <name evidence="3" type="ORF">Pfl04_45510</name>
</gene>
<evidence type="ECO:0000313" key="4">
    <source>
        <dbReference type="Proteomes" id="UP000653674"/>
    </source>
</evidence>
<dbReference type="AlphaFoldDB" id="A0A8J3LQJ2"/>
<feature type="region of interest" description="Disordered" evidence="1">
    <location>
        <begin position="309"/>
        <end position="329"/>
    </location>
</feature>
<dbReference type="RefSeq" id="WP_168079342.1">
    <property type="nucleotide sequence ID" value="NZ_BAAAQJ010000004.1"/>
</dbReference>
<accession>A0A8J3LQJ2</accession>
<keyword evidence="4" id="KW-1185">Reference proteome</keyword>
<evidence type="ECO:0000256" key="1">
    <source>
        <dbReference type="SAM" id="MobiDB-lite"/>
    </source>
</evidence>